<evidence type="ECO:0000313" key="10">
    <source>
        <dbReference type="Proteomes" id="UP000183758"/>
    </source>
</evidence>
<dbReference type="Proteomes" id="UP000183758">
    <property type="component" value="Unassembled WGS sequence"/>
</dbReference>
<dbReference type="SMART" id="SM00493">
    <property type="entry name" value="TOPRIM"/>
    <property type="match status" value="1"/>
</dbReference>
<evidence type="ECO:0000259" key="8">
    <source>
        <dbReference type="PROSITE" id="PS50880"/>
    </source>
</evidence>
<keyword evidence="3 7" id="KW-0863">Zinc-finger</keyword>
<evidence type="ECO:0000256" key="2">
    <source>
        <dbReference type="ARBA" id="ARBA00022763"/>
    </source>
</evidence>
<keyword evidence="6 7" id="KW-0234">DNA repair</keyword>
<dbReference type="GO" id="GO:0008270">
    <property type="term" value="F:zinc ion binding"/>
    <property type="evidence" value="ECO:0007669"/>
    <property type="project" value="UniProtKB-KW"/>
</dbReference>
<dbReference type="InterPro" id="IPR023627">
    <property type="entry name" value="Rcmb_RecR"/>
</dbReference>
<evidence type="ECO:0000256" key="4">
    <source>
        <dbReference type="ARBA" id="ARBA00022833"/>
    </source>
</evidence>
<keyword evidence="5 7" id="KW-0233">DNA recombination</keyword>
<dbReference type="GO" id="GO:0006281">
    <property type="term" value="P:DNA repair"/>
    <property type="evidence" value="ECO:0007669"/>
    <property type="project" value="UniProtKB-UniRule"/>
</dbReference>
<sequence>MASLPNSLKKVAYFLERLPGIGEKTANRLAFYLLRLPDADLKEFSEAVAQLKTKTLKCSICLNLTEEGVCSICSDPQRDHGVITVVESVLDILSLETGNIYNGVYHVLHGRIDPLNNVGPEDIFIDKLVKRVETLLKPVQALKSSPSYAKATEGKSVKKFSGVNDKSVEYKSTVKLNEIILAMNPDMEGEATAMYIRNRIKELTNSPSFAKASHFAEASRDKSEGKRNGLKITRLGYGLPMGASLEYADYMTLKKSLENRSNF</sequence>
<dbReference type="InterPro" id="IPR006171">
    <property type="entry name" value="TOPRIM_dom"/>
</dbReference>
<dbReference type="Gene3D" id="6.10.250.240">
    <property type="match status" value="1"/>
</dbReference>
<dbReference type="HAMAP" id="MF_00017">
    <property type="entry name" value="RecR"/>
    <property type="match status" value="1"/>
</dbReference>
<evidence type="ECO:0000256" key="7">
    <source>
        <dbReference type="HAMAP-Rule" id="MF_00017"/>
    </source>
</evidence>
<dbReference type="Gene3D" id="3.40.1360.10">
    <property type="match status" value="1"/>
</dbReference>
<organism evidence="9 10">
    <name type="scientific">Candidatus Roizmanbacteria bacterium CG2_30_33_16</name>
    <dbReference type="NCBI Taxonomy" id="1805340"/>
    <lineage>
        <taxon>Bacteria</taxon>
        <taxon>Candidatus Roizmaniibacteriota</taxon>
    </lineage>
</organism>
<dbReference type="Pfam" id="PF13662">
    <property type="entry name" value="Toprim_4"/>
    <property type="match status" value="1"/>
</dbReference>
<dbReference type="PROSITE" id="PS50880">
    <property type="entry name" value="TOPRIM"/>
    <property type="match status" value="1"/>
</dbReference>
<evidence type="ECO:0000256" key="3">
    <source>
        <dbReference type="ARBA" id="ARBA00022771"/>
    </source>
</evidence>
<evidence type="ECO:0000256" key="5">
    <source>
        <dbReference type="ARBA" id="ARBA00023172"/>
    </source>
</evidence>
<comment type="similarity">
    <text evidence="7">Belongs to the RecR family.</text>
</comment>
<dbReference type="AlphaFoldDB" id="A0A1J5HT51"/>
<dbReference type="SUPFAM" id="SSF111304">
    <property type="entry name" value="Recombination protein RecR"/>
    <property type="match status" value="3"/>
</dbReference>
<gene>
    <name evidence="7" type="primary">recR</name>
    <name evidence="9" type="ORF">AUK04_02850</name>
</gene>
<dbReference type="Gene3D" id="3.30.60.80">
    <property type="match status" value="1"/>
</dbReference>
<dbReference type="Gene3D" id="1.10.8.420">
    <property type="entry name" value="RecR Domain 1"/>
    <property type="match status" value="1"/>
</dbReference>
<dbReference type="PROSITE" id="PS01300">
    <property type="entry name" value="RECR"/>
    <property type="match status" value="1"/>
</dbReference>
<comment type="caution">
    <text evidence="9">The sequence shown here is derived from an EMBL/GenBank/DDBJ whole genome shotgun (WGS) entry which is preliminary data.</text>
</comment>
<feature type="zinc finger region" description="C4-type" evidence="7">
    <location>
        <begin position="58"/>
        <end position="73"/>
    </location>
</feature>
<evidence type="ECO:0000256" key="1">
    <source>
        <dbReference type="ARBA" id="ARBA00022723"/>
    </source>
</evidence>
<proteinExistence type="inferred from homology"/>
<dbReference type="PANTHER" id="PTHR30446">
    <property type="entry name" value="RECOMBINATION PROTEIN RECR"/>
    <property type="match status" value="1"/>
</dbReference>
<accession>A0A1J5HT51</accession>
<evidence type="ECO:0000313" key="9">
    <source>
        <dbReference type="EMBL" id="OIP84023.1"/>
    </source>
</evidence>
<keyword evidence="2 7" id="KW-0227">DNA damage</keyword>
<dbReference type="Pfam" id="PF21176">
    <property type="entry name" value="RecR_HhH"/>
    <property type="match status" value="1"/>
</dbReference>
<protein>
    <recommendedName>
        <fullName evidence="7">Recombination protein RecR</fullName>
    </recommendedName>
</protein>
<name>A0A1J5HT51_9BACT</name>
<comment type="function">
    <text evidence="7">May play a role in DNA repair. It seems to be involved in an RecBC-independent recombinational process of DNA repair. It may act with RecF and RecO.</text>
</comment>
<reference evidence="9 10" key="1">
    <citation type="journal article" date="2016" name="Environ. Microbiol.">
        <title>Genomic resolution of a cold subsurface aquifer community provides metabolic insights for novel microbes adapted to high CO concentrations.</title>
        <authorList>
            <person name="Probst A.J."/>
            <person name="Castelle C.J."/>
            <person name="Singh A."/>
            <person name="Brown C.T."/>
            <person name="Anantharaman K."/>
            <person name="Sharon I."/>
            <person name="Hug L.A."/>
            <person name="Burstein D."/>
            <person name="Emerson J.B."/>
            <person name="Thomas B.C."/>
            <person name="Banfield J.F."/>
        </authorList>
    </citation>
    <scope>NUCLEOTIDE SEQUENCE [LARGE SCALE GENOMIC DNA]</scope>
    <source>
        <strain evidence="9">CG2_30_33_16</strain>
    </source>
</reference>
<dbReference type="GO" id="GO:0003677">
    <property type="term" value="F:DNA binding"/>
    <property type="evidence" value="ECO:0007669"/>
    <property type="project" value="UniProtKB-UniRule"/>
</dbReference>
<dbReference type="InterPro" id="IPR000093">
    <property type="entry name" value="DNA_Rcmb_RecR"/>
</dbReference>
<keyword evidence="4 7" id="KW-0862">Zinc</keyword>
<keyword evidence="1 7" id="KW-0479">Metal-binding</keyword>
<dbReference type="PANTHER" id="PTHR30446:SF0">
    <property type="entry name" value="RECOMBINATION PROTEIN RECR"/>
    <property type="match status" value="1"/>
</dbReference>
<dbReference type="InterPro" id="IPR034137">
    <property type="entry name" value="TOPRIM_RecR"/>
</dbReference>
<dbReference type="EMBL" id="MNZM01000068">
    <property type="protein sequence ID" value="OIP84023.1"/>
    <property type="molecule type" value="Genomic_DNA"/>
</dbReference>
<feature type="domain" description="Toprim" evidence="8">
    <location>
        <begin position="81"/>
        <end position="240"/>
    </location>
</feature>
<dbReference type="GO" id="GO:0006310">
    <property type="term" value="P:DNA recombination"/>
    <property type="evidence" value="ECO:0007669"/>
    <property type="project" value="UniProtKB-UniRule"/>
</dbReference>
<dbReference type="Pfam" id="PF21175">
    <property type="entry name" value="RecR_C"/>
    <property type="match status" value="1"/>
</dbReference>
<dbReference type="InterPro" id="IPR015967">
    <property type="entry name" value="Rcmb_RecR_Znf"/>
</dbReference>
<dbReference type="CDD" id="cd01025">
    <property type="entry name" value="TOPRIM_recR"/>
    <property type="match status" value="1"/>
</dbReference>
<evidence type="ECO:0000256" key="6">
    <source>
        <dbReference type="ARBA" id="ARBA00023204"/>
    </source>
</evidence>